<feature type="compositionally biased region" description="Basic and acidic residues" evidence="2">
    <location>
        <begin position="250"/>
        <end position="265"/>
    </location>
</feature>
<dbReference type="EMBL" id="AZHA01000007">
    <property type="protein sequence ID" value="OAA46742.1"/>
    <property type="molecule type" value="Genomic_DNA"/>
</dbReference>
<reference evidence="3 4" key="1">
    <citation type="journal article" date="2016" name="Genome Biol. Evol.">
        <title>Divergent and convergent evolution of fungal pathogenicity.</title>
        <authorList>
            <person name="Shang Y."/>
            <person name="Xiao G."/>
            <person name="Zheng P."/>
            <person name="Cen K."/>
            <person name="Zhan S."/>
            <person name="Wang C."/>
        </authorList>
    </citation>
    <scope>NUCLEOTIDE SEQUENCE [LARGE SCALE GENOMIC DNA]</scope>
    <source>
        <strain evidence="3 4">RCEF 3172</strain>
    </source>
</reference>
<evidence type="ECO:0000313" key="3">
    <source>
        <dbReference type="EMBL" id="OAA46742.1"/>
    </source>
</evidence>
<dbReference type="AlphaFoldDB" id="A0A167GKB0"/>
<feature type="region of interest" description="Disordered" evidence="2">
    <location>
        <begin position="239"/>
        <end position="265"/>
    </location>
</feature>
<accession>A0A167GKB0</accession>
<feature type="region of interest" description="Disordered" evidence="2">
    <location>
        <begin position="147"/>
        <end position="167"/>
    </location>
</feature>
<sequence>MCHKLFNEAEARMVAGFIDAGHTSLADPTPDDLHPLHRLFLDTQRLLKQYCRGPEYEKHLRTLKHYRANFHGWLLTLKDLLNKAKIEDYSKILTQDDLPSNAEFLALRFATLEESDNLEIVELLTRLNSLNLWHVPSHTDTEAKLLKTNDDAEDSSTAGAPTEDDSNLETALDFTLTNVDRKLKAIQDERKGLEDKLAVVRKAETAVLQARVAIVQAENVMEIADIALMQSPMSFLAENYEGLGEEDDNGHDKGARNARESQRSR</sequence>
<organism evidence="3 4">
    <name type="scientific">Beauveria brongniartii RCEF 3172</name>
    <dbReference type="NCBI Taxonomy" id="1081107"/>
    <lineage>
        <taxon>Eukaryota</taxon>
        <taxon>Fungi</taxon>
        <taxon>Dikarya</taxon>
        <taxon>Ascomycota</taxon>
        <taxon>Pezizomycotina</taxon>
        <taxon>Sordariomycetes</taxon>
        <taxon>Hypocreomycetidae</taxon>
        <taxon>Hypocreales</taxon>
        <taxon>Cordycipitaceae</taxon>
        <taxon>Beauveria</taxon>
        <taxon>Beauveria brongniartii</taxon>
    </lineage>
</organism>
<proteinExistence type="predicted"/>
<dbReference type="OrthoDB" id="10465234at2759"/>
<dbReference type="Proteomes" id="UP000076863">
    <property type="component" value="Unassembled WGS sequence"/>
</dbReference>
<keyword evidence="4" id="KW-1185">Reference proteome</keyword>
<name>A0A167GKB0_9HYPO</name>
<evidence type="ECO:0000256" key="1">
    <source>
        <dbReference type="SAM" id="Coils"/>
    </source>
</evidence>
<protein>
    <submittedName>
        <fullName evidence="3">Uncharacterized protein</fullName>
    </submittedName>
</protein>
<gene>
    <name evidence="3" type="ORF">BBO_03297</name>
</gene>
<comment type="caution">
    <text evidence="3">The sequence shown here is derived from an EMBL/GenBank/DDBJ whole genome shotgun (WGS) entry which is preliminary data.</text>
</comment>
<evidence type="ECO:0000313" key="4">
    <source>
        <dbReference type="Proteomes" id="UP000076863"/>
    </source>
</evidence>
<evidence type="ECO:0000256" key="2">
    <source>
        <dbReference type="SAM" id="MobiDB-lite"/>
    </source>
</evidence>
<keyword evidence="1" id="KW-0175">Coiled coil</keyword>
<feature type="coiled-coil region" evidence="1">
    <location>
        <begin position="176"/>
        <end position="203"/>
    </location>
</feature>